<proteinExistence type="predicted"/>
<feature type="signal peptide" evidence="1">
    <location>
        <begin position="1"/>
        <end position="22"/>
    </location>
</feature>
<sequence length="523" mass="58416">MKKKAIIILTACMALGSCTANFEEYNSNPYGVSDEELAAGGIAEKMANDCGVLAGIVIPLQENLFQYAMSLGCETLSGYMAQTKHVDLGKYNYNAGFINYPFDDEQSLPKVIKQYNAISLAANASHENAFYAWGTILKVAIMHRLTDMYGPIPYEFAGTEAQKPYQTQEYIYRKMIEELTWASQTLAKVNLSNVERNAWMTQDDVYRGDLTKWVKFANSLKLRLAVRTSGKLPEEARVWAEEAVAAGVIENNTDNALKPTNDNPFYKMSNNWGDTRCGADLVSYMNAFQDPRLSAYFEKTTRGGNDTYFGLRAGVDIPAKEELVGKDLYSKPKVSQTDPVVWISASEVAFLRAEGALKNWKMGATAEVLYKEGIELSMNMHQVMLGDYMEHTGKRGAFADSKYAGFANPDFTSDITVKWGTGKDEQLGQIITQKYIAMFPYGSAEAWAEWRRTGYPNLLPAVNYNHDVSNILRDGKGADIKGYRRYPLPQTEHAVNSANVEKAIADDLEGDDSPNTNVWWARK</sequence>
<evidence type="ECO:0000313" key="2">
    <source>
        <dbReference type="EMBL" id="MDC7138105.1"/>
    </source>
</evidence>
<organism evidence="2 3">
    <name type="scientific">Bacteroides zhangwenhongii</name>
    <dbReference type="NCBI Taxonomy" id="2650157"/>
    <lineage>
        <taxon>Bacteria</taxon>
        <taxon>Pseudomonadati</taxon>
        <taxon>Bacteroidota</taxon>
        <taxon>Bacteroidia</taxon>
        <taxon>Bacteroidales</taxon>
        <taxon>Bacteroidaceae</taxon>
        <taxon>Bacteroides</taxon>
    </lineage>
</organism>
<dbReference type="InterPro" id="IPR011990">
    <property type="entry name" value="TPR-like_helical_dom_sf"/>
</dbReference>
<dbReference type="InterPro" id="IPR024302">
    <property type="entry name" value="SusD-like"/>
</dbReference>
<dbReference type="RefSeq" id="WP_272721120.1">
    <property type="nucleotide sequence ID" value="NZ_JAQPYS010000089.1"/>
</dbReference>
<feature type="chain" id="PRO_5046901829" evidence="1">
    <location>
        <begin position="23"/>
        <end position="523"/>
    </location>
</feature>
<keyword evidence="1" id="KW-0732">Signal</keyword>
<dbReference type="Gene3D" id="1.25.40.390">
    <property type="match status" value="1"/>
</dbReference>
<dbReference type="Pfam" id="PF12741">
    <property type="entry name" value="SusD-like"/>
    <property type="match status" value="1"/>
</dbReference>
<dbReference type="Proteomes" id="UP001215398">
    <property type="component" value="Unassembled WGS sequence"/>
</dbReference>
<dbReference type="SUPFAM" id="SSF48452">
    <property type="entry name" value="TPR-like"/>
    <property type="match status" value="1"/>
</dbReference>
<keyword evidence="2" id="KW-0449">Lipoprotein</keyword>
<reference evidence="2 3" key="1">
    <citation type="submission" date="2023-01" db="EMBL/GenBank/DDBJ databases">
        <title>Exploring GABA producing Bacteroides strains toward improving mental health.</title>
        <authorList>
            <person name="Yousuf B."/>
            <person name="Bouhlel N.E."/>
            <person name="Mottawea W."/>
            <person name="Hammami R."/>
        </authorList>
    </citation>
    <scope>NUCLEOTIDE SEQUENCE [LARGE SCALE GENOMIC DNA]</scope>
    <source>
        <strain evidence="2 3">UO.H1054</strain>
    </source>
</reference>
<comment type="caution">
    <text evidence="2">The sequence shown here is derived from an EMBL/GenBank/DDBJ whole genome shotgun (WGS) entry which is preliminary data.</text>
</comment>
<protein>
    <submittedName>
        <fullName evidence="2">SusD/RagB family nutrient-binding outer membrane lipoprotein</fullName>
    </submittedName>
</protein>
<evidence type="ECO:0000256" key="1">
    <source>
        <dbReference type="SAM" id="SignalP"/>
    </source>
</evidence>
<keyword evidence="3" id="KW-1185">Reference proteome</keyword>
<gene>
    <name evidence="2" type="ORF">PQG98_17410</name>
</gene>
<evidence type="ECO:0000313" key="3">
    <source>
        <dbReference type="Proteomes" id="UP001215398"/>
    </source>
</evidence>
<name>A0ABT5HC72_9BACE</name>
<dbReference type="EMBL" id="JAQPYS010000089">
    <property type="protein sequence ID" value="MDC7138105.1"/>
    <property type="molecule type" value="Genomic_DNA"/>
</dbReference>
<dbReference type="PROSITE" id="PS51257">
    <property type="entry name" value="PROKAR_LIPOPROTEIN"/>
    <property type="match status" value="1"/>
</dbReference>
<accession>A0ABT5HC72</accession>